<dbReference type="Gene3D" id="3.90.550.10">
    <property type="entry name" value="Spore Coat Polysaccharide Biosynthesis Protein SpsA, Chain A"/>
    <property type="match status" value="1"/>
</dbReference>
<evidence type="ECO:0000256" key="1">
    <source>
        <dbReference type="ARBA" id="ARBA00022679"/>
    </source>
</evidence>
<evidence type="ECO:0000313" key="5">
    <source>
        <dbReference type="Proteomes" id="UP000190341"/>
    </source>
</evidence>
<evidence type="ECO:0000256" key="2">
    <source>
        <dbReference type="ARBA" id="ARBA00022695"/>
    </source>
</evidence>
<dbReference type="Pfam" id="PF00483">
    <property type="entry name" value="NTP_transferase"/>
    <property type="match status" value="1"/>
</dbReference>
<name>A0A1T5LKQ8_9GAMM</name>
<dbReference type="PANTHER" id="PTHR43584:SF8">
    <property type="entry name" value="N-ACETYLMURAMATE ALPHA-1-PHOSPHATE URIDYLYLTRANSFERASE"/>
    <property type="match status" value="1"/>
</dbReference>
<evidence type="ECO:0000259" key="3">
    <source>
        <dbReference type="Pfam" id="PF00483"/>
    </source>
</evidence>
<dbReference type="Proteomes" id="UP000190341">
    <property type="component" value="Unassembled WGS sequence"/>
</dbReference>
<organism evidence="4 5">
    <name type="scientific">Pseudoxanthomonas indica</name>
    <dbReference type="NCBI Taxonomy" id="428993"/>
    <lineage>
        <taxon>Bacteria</taxon>
        <taxon>Pseudomonadati</taxon>
        <taxon>Pseudomonadota</taxon>
        <taxon>Gammaproteobacteria</taxon>
        <taxon>Lysobacterales</taxon>
        <taxon>Lysobacteraceae</taxon>
        <taxon>Pseudoxanthomonas</taxon>
    </lineage>
</organism>
<proteinExistence type="predicted"/>
<reference evidence="4 5" key="1">
    <citation type="submission" date="2017-02" db="EMBL/GenBank/DDBJ databases">
        <authorList>
            <person name="Peterson S.W."/>
        </authorList>
    </citation>
    <scope>NUCLEOTIDE SEQUENCE [LARGE SCALE GENOMIC DNA]</scope>
    <source>
        <strain evidence="4 5">P15</strain>
    </source>
</reference>
<dbReference type="RefSeq" id="WP_079725013.1">
    <property type="nucleotide sequence ID" value="NZ_BMCL01000001.1"/>
</dbReference>
<dbReference type="CDD" id="cd06422">
    <property type="entry name" value="NTP_transferase_like_1"/>
    <property type="match status" value="1"/>
</dbReference>
<dbReference type="STRING" id="428993.SAMN06296058_2682"/>
<dbReference type="AlphaFoldDB" id="A0A1T5LKQ8"/>
<keyword evidence="1 4" id="KW-0808">Transferase</keyword>
<dbReference type="InterPro" id="IPR005835">
    <property type="entry name" value="NTP_transferase_dom"/>
</dbReference>
<dbReference type="InterPro" id="IPR050065">
    <property type="entry name" value="GlmU-like"/>
</dbReference>
<dbReference type="InterPro" id="IPR029044">
    <property type="entry name" value="Nucleotide-diphossugar_trans"/>
</dbReference>
<evidence type="ECO:0000313" key="4">
    <source>
        <dbReference type="EMBL" id="SKC76581.1"/>
    </source>
</evidence>
<dbReference type="SUPFAM" id="SSF53448">
    <property type="entry name" value="Nucleotide-diphospho-sugar transferases"/>
    <property type="match status" value="1"/>
</dbReference>
<dbReference type="NCBIfam" id="NF045761">
    <property type="entry name" value="NAMPUrTaseMurU"/>
    <property type="match status" value="1"/>
</dbReference>
<sequence length="246" mass="26791">MKALIFAAGLGERMRPLTDATPKPLLTAGGKPLIVWHLEKLAASGVSEVVINTSWLADQFPQRLGDGSQWGLNLHYSYEGERPLETGGGMLAALPWLGEAPFLLVNGDVWTDYEFARLPRMIPGDAHLVLVDNPPQHPQGDFVLDTASGRVHFGDGVEGGRPAGEVQRKTYSGIGIYRANLLQDWRKHVGAVEGTEQTPPRFKLSPLLRAAMARGQVSGEFHTGRWTDVGTPERLARLDAELKAGL</sequence>
<feature type="domain" description="Nucleotidyl transferase" evidence="3">
    <location>
        <begin position="2"/>
        <end position="241"/>
    </location>
</feature>
<dbReference type="PANTHER" id="PTHR43584">
    <property type="entry name" value="NUCLEOTIDYL TRANSFERASE"/>
    <property type="match status" value="1"/>
</dbReference>
<keyword evidence="2 4" id="KW-0548">Nucleotidyltransferase</keyword>
<dbReference type="EMBL" id="FUZV01000002">
    <property type="protein sequence ID" value="SKC76581.1"/>
    <property type="molecule type" value="Genomic_DNA"/>
</dbReference>
<keyword evidence="5" id="KW-1185">Reference proteome</keyword>
<protein>
    <submittedName>
        <fullName evidence="4">MurNAc alpha-1-phosphate uridylyltransferase</fullName>
    </submittedName>
</protein>
<gene>
    <name evidence="4" type="ORF">SAMN06296058_2682</name>
</gene>
<dbReference type="GO" id="GO:0016779">
    <property type="term" value="F:nucleotidyltransferase activity"/>
    <property type="evidence" value="ECO:0007669"/>
    <property type="project" value="UniProtKB-KW"/>
</dbReference>
<accession>A0A1T5LKQ8</accession>
<dbReference type="OrthoDB" id="9788272at2"/>
<dbReference type="InterPro" id="IPR054790">
    <property type="entry name" value="MurU"/>
</dbReference>